<evidence type="ECO:0000256" key="1">
    <source>
        <dbReference type="ARBA" id="ARBA00006484"/>
    </source>
</evidence>
<dbReference type="InterPro" id="IPR020904">
    <property type="entry name" value="Sc_DH/Rdtase_CS"/>
</dbReference>
<dbReference type="GO" id="GO:0016491">
    <property type="term" value="F:oxidoreductase activity"/>
    <property type="evidence" value="ECO:0007669"/>
    <property type="project" value="UniProtKB-KW"/>
</dbReference>
<evidence type="ECO:0000256" key="2">
    <source>
        <dbReference type="ARBA" id="ARBA00023002"/>
    </source>
</evidence>
<reference evidence="5" key="1">
    <citation type="submission" date="2020-02" db="EMBL/GenBank/DDBJ databases">
        <authorList>
            <person name="Meier V. D."/>
        </authorList>
    </citation>
    <scope>NUCLEOTIDE SEQUENCE</scope>
    <source>
        <strain evidence="5">AVDCRST_MAG45</strain>
    </source>
</reference>
<dbReference type="EMBL" id="CADCVU010000117">
    <property type="protein sequence ID" value="CAA9502310.1"/>
    <property type="molecule type" value="Genomic_DNA"/>
</dbReference>
<dbReference type="PRINTS" id="PR00081">
    <property type="entry name" value="GDHRDH"/>
</dbReference>
<name>A0A6J4SQG3_9ACTN</name>
<dbReference type="SUPFAM" id="SSF51735">
    <property type="entry name" value="NAD(P)-binding Rossmann-fold domains"/>
    <property type="match status" value="1"/>
</dbReference>
<dbReference type="InterPro" id="IPR002347">
    <property type="entry name" value="SDR_fam"/>
</dbReference>
<protein>
    <recommendedName>
        <fullName evidence="4">Ketoreductase domain-containing protein</fullName>
    </recommendedName>
</protein>
<comment type="similarity">
    <text evidence="1 3">Belongs to the short-chain dehydrogenases/reductases (SDR) family.</text>
</comment>
<accession>A0A6J4SQG3</accession>
<dbReference type="PROSITE" id="PS00061">
    <property type="entry name" value="ADH_SHORT"/>
    <property type="match status" value="1"/>
</dbReference>
<evidence type="ECO:0000313" key="5">
    <source>
        <dbReference type="EMBL" id="CAA9502310.1"/>
    </source>
</evidence>
<dbReference type="CDD" id="cd05233">
    <property type="entry name" value="SDR_c"/>
    <property type="match status" value="1"/>
</dbReference>
<dbReference type="InterPro" id="IPR036291">
    <property type="entry name" value="NAD(P)-bd_dom_sf"/>
</dbReference>
<proteinExistence type="inferred from homology"/>
<evidence type="ECO:0000259" key="4">
    <source>
        <dbReference type="SMART" id="SM00822"/>
    </source>
</evidence>
<dbReference type="Gene3D" id="3.40.50.720">
    <property type="entry name" value="NAD(P)-binding Rossmann-like Domain"/>
    <property type="match status" value="1"/>
</dbReference>
<dbReference type="AlphaFoldDB" id="A0A6J4SQG3"/>
<evidence type="ECO:0000256" key="3">
    <source>
        <dbReference type="RuleBase" id="RU000363"/>
    </source>
</evidence>
<dbReference type="InterPro" id="IPR057326">
    <property type="entry name" value="KR_dom"/>
</dbReference>
<organism evidence="5">
    <name type="scientific">uncultured Solirubrobacterales bacterium</name>
    <dbReference type="NCBI Taxonomy" id="768556"/>
    <lineage>
        <taxon>Bacteria</taxon>
        <taxon>Bacillati</taxon>
        <taxon>Actinomycetota</taxon>
        <taxon>Thermoleophilia</taxon>
        <taxon>Solirubrobacterales</taxon>
        <taxon>environmental samples</taxon>
    </lineage>
</organism>
<dbReference type="PANTHER" id="PTHR44196">
    <property type="entry name" value="DEHYDROGENASE/REDUCTASE SDR FAMILY MEMBER 7B"/>
    <property type="match status" value="1"/>
</dbReference>
<keyword evidence="2" id="KW-0560">Oxidoreductase</keyword>
<dbReference type="GO" id="GO:0016020">
    <property type="term" value="C:membrane"/>
    <property type="evidence" value="ECO:0007669"/>
    <property type="project" value="TreeGrafter"/>
</dbReference>
<gene>
    <name evidence="5" type="ORF">AVDCRST_MAG45-1392</name>
</gene>
<dbReference type="Pfam" id="PF00106">
    <property type="entry name" value="adh_short"/>
    <property type="match status" value="1"/>
</dbReference>
<feature type="domain" description="Ketoreductase" evidence="4">
    <location>
        <begin position="10"/>
        <end position="192"/>
    </location>
</feature>
<sequence>MAIPPPAPDSTCLVTGASSGIGAEIARELARRGRGVTLVARREDRLRQLADELTRAHGVRAEVVGASVADHDGRAELVSEIESRGLTVETLVNNAGYGSGGRFQDLDADNEEAMVRLNCEALVGLCGVYAPKMVNRARGAILNVGSTAGFQPLPRQATYAATKAFVNSFTEALHTDLAGTGVTATVLCPGPTRSEFAEAGGLGTFDQLPSFLVDSAENVARAAVEGLESGKRSVIPGAGNVLSAFGGRFAPRSVLLPALGRFYPVK</sequence>
<dbReference type="PRINTS" id="PR00080">
    <property type="entry name" value="SDRFAMILY"/>
</dbReference>
<dbReference type="PANTHER" id="PTHR44196:SF2">
    <property type="entry name" value="SHORT-CHAIN DEHYDROGENASE-RELATED"/>
    <property type="match status" value="1"/>
</dbReference>
<dbReference type="SMART" id="SM00822">
    <property type="entry name" value="PKS_KR"/>
    <property type="match status" value="1"/>
</dbReference>
<dbReference type="PIRSF" id="PIRSF000126">
    <property type="entry name" value="11-beta-HSD1"/>
    <property type="match status" value="1"/>
</dbReference>